<evidence type="ECO:0000313" key="1">
    <source>
        <dbReference type="EMBL" id="QTA86786.1"/>
    </source>
</evidence>
<dbReference type="InterPro" id="IPR013406">
    <property type="entry name" value="CHP02574_addiction_mod"/>
</dbReference>
<dbReference type="AlphaFoldDB" id="A0A975GMD1"/>
<sequence length="74" mass="8559">MDAEKLMSAAESLPLELKTELIERLLDSLNPSHREIDELWAEEAERRVKELRTGKVKAIPGEEVFREIQEILSK</sequence>
<organism evidence="1 2">
    <name type="scientific">Desulfonema magnum</name>
    <dbReference type="NCBI Taxonomy" id="45655"/>
    <lineage>
        <taxon>Bacteria</taxon>
        <taxon>Pseudomonadati</taxon>
        <taxon>Thermodesulfobacteriota</taxon>
        <taxon>Desulfobacteria</taxon>
        <taxon>Desulfobacterales</taxon>
        <taxon>Desulfococcaceae</taxon>
        <taxon>Desulfonema</taxon>
    </lineage>
</organism>
<evidence type="ECO:0000313" key="2">
    <source>
        <dbReference type="Proteomes" id="UP000663722"/>
    </source>
</evidence>
<dbReference type="Proteomes" id="UP000663722">
    <property type="component" value="Chromosome"/>
</dbReference>
<dbReference type="RefSeq" id="WP_207682267.1">
    <property type="nucleotide sequence ID" value="NZ_CP061800.1"/>
</dbReference>
<gene>
    <name evidence="1" type="ORF">dnm_028100</name>
</gene>
<protein>
    <submittedName>
        <fullName evidence="1">Addiction module domain-containing protein, CHP02574</fullName>
    </submittedName>
</protein>
<reference evidence="1" key="1">
    <citation type="journal article" date="2021" name="Microb. Physiol.">
        <title>Proteogenomic Insights into the Physiology of Marine, Sulfate-Reducing, Filamentous Desulfonema limicola and Desulfonema magnum.</title>
        <authorList>
            <person name="Schnaars V."/>
            <person name="Wohlbrand L."/>
            <person name="Scheve S."/>
            <person name="Hinrichs C."/>
            <person name="Reinhardt R."/>
            <person name="Rabus R."/>
        </authorList>
    </citation>
    <scope>NUCLEOTIDE SEQUENCE</scope>
    <source>
        <strain evidence="1">4be13</strain>
    </source>
</reference>
<dbReference type="NCBIfam" id="TIGR02574">
    <property type="entry name" value="stabl_TIGR02574"/>
    <property type="match status" value="1"/>
</dbReference>
<keyword evidence="2" id="KW-1185">Reference proteome</keyword>
<accession>A0A975GMD1</accession>
<name>A0A975GMD1_9BACT</name>
<dbReference type="KEGG" id="dmm:dnm_028100"/>
<proteinExistence type="predicted"/>
<dbReference type="EMBL" id="CP061800">
    <property type="protein sequence ID" value="QTA86786.1"/>
    <property type="molecule type" value="Genomic_DNA"/>
</dbReference>
<dbReference type="Pfam" id="PF09720">
    <property type="entry name" value="Unstab_antitox"/>
    <property type="match status" value="1"/>
</dbReference>